<dbReference type="GeneID" id="18248349"/>
<dbReference type="OrthoDB" id="10264870at2759"/>
<dbReference type="KEGG" id="cten:18248349"/>
<sequence>MLDAHENTKLLLENSILDFESSNRVYINVPQRTDLTTNTHLEIDGTTFKFHKLLSMNQTSQILKEFKVFFFTSFNKTQDFSVVLTGDKTPNLLQELLQSIYKIALNSNISNSFSYSCKAIGFENGHIYDMFDSSKPISVSSFEPSSISSQIMILDDPSNFATILSKLSNSFHGSSFYNFRVSNMQNDELVMNVCVFDVTNLSRESQAEYLFNEPNILHGVLSYCFSVKSFNFCSLDTLEGSLELLKQLEKLR</sequence>
<dbReference type="STRING" id="590646.G3BE82"/>
<gene>
    <name evidence="1" type="ORF">CANTEDRAFT_116534</name>
</gene>
<dbReference type="HOGENOM" id="CLU_1102654_0_0_1"/>
<protein>
    <submittedName>
        <fullName evidence="1">Uncharacterized protein</fullName>
    </submittedName>
</protein>
<proteinExistence type="predicted"/>
<name>G3BE82_CANTC</name>
<dbReference type="EMBL" id="GL996528">
    <property type="protein sequence ID" value="EGV60483.1"/>
    <property type="molecule type" value="Genomic_DNA"/>
</dbReference>
<dbReference type="Proteomes" id="UP000000707">
    <property type="component" value="Unassembled WGS sequence"/>
</dbReference>
<evidence type="ECO:0000313" key="1">
    <source>
        <dbReference type="EMBL" id="EGV60483.1"/>
    </source>
</evidence>
<dbReference type="AlphaFoldDB" id="G3BE82"/>
<keyword evidence="2" id="KW-1185">Reference proteome</keyword>
<reference evidence="1 2" key="1">
    <citation type="journal article" date="2011" name="Proc. Natl. Acad. Sci. U.S.A.">
        <title>Comparative genomics of xylose-fermenting fungi for enhanced biofuel production.</title>
        <authorList>
            <person name="Wohlbach D.J."/>
            <person name="Kuo A."/>
            <person name="Sato T.K."/>
            <person name="Potts K.M."/>
            <person name="Salamov A.A."/>
            <person name="LaButti K.M."/>
            <person name="Sun H."/>
            <person name="Clum A."/>
            <person name="Pangilinan J.L."/>
            <person name="Lindquist E.A."/>
            <person name="Lucas S."/>
            <person name="Lapidus A."/>
            <person name="Jin M."/>
            <person name="Gunawan C."/>
            <person name="Balan V."/>
            <person name="Dale B.E."/>
            <person name="Jeffries T.W."/>
            <person name="Zinkel R."/>
            <person name="Barry K.W."/>
            <person name="Grigoriev I.V."/>
            <person name="Gasch A.P."/>
        </authorList>
    </citation>
    <scope>NUCLEOTIDE SEQUENCE [LARGE SCALE GENOMIC DNA]</scope>
    <source>
        <strain evidence="2">ATCC 10573 / BCRC 21748 / CBS 615 / JCM 9827 / NBRC 10315 / NRRL Y-1498 / VKM Y-70</strain>
    </source>
</reference>
<accession>G3BE82</accession>
<organism evidence="2">
    <name type="scientific">Candida tenuis (strain ATCC 10573 / BCRC 21748 / CBS 615 / JCM 9827 / NBRC 10315 / NRRL Y-1498 / VKM Y-70)</name>
    <name type="common">Yeast</name>
    <name type="synonym">Yamadazyma tenuis</name>
    <dbReference type="NCBI Taxonomy" id="590646"/>
    <lineage>
        <taxon>Eukaryota</taxon>
        <taxon>Fungi</taxon>
        <taxon>Dikarya</taxon>
        <taxon>Ascomycota</taxon>
        <taxon>Saccharomycotina</taxon>
        <taxon>Pichiomycetes</taxon>
        <taxon>Debaryomycetaceae</taxon>
        <taxon>Yamadazyma</taxon>
    </lineage>
</organism>
<evidence type="ECO:0000313" key="2">
    <source>
        <dbReference type="Proteomes" id="UP000000707"/>
    </source>
</evidence>